<organism evidence="2">
    <name type="scientific">Medioppia subpectinata</name>
    <dbReference type="NCBI Taxonomy" id="1979941"/>
    <lineage>
        <taxon>Eukaryota</taxon>
        <taxon>Metazoa</taxon>
        <taxon>Ecdysozoa</taxon>
        <taxon>Arthropoda</taxon>
        <taxon>Chelicerata</taxon>
        <taxon>Arachnida</taxon>
        <taxon>Acari</taxon>
        <taxon>Acariformes</taxon>
        <taxon>Sarcoptiformes</taxon>
        <taxon>Oribatida</taxon>
        <taxon>Brachypylina</taxon>
        <taxon>Oppioidea</taxon>
        <taxon>Oppiidae</taxon>
        <taxon>Medioppia</taxon>
    </lineage>
</organism>
<feature type="domain" description="PIN" evidence="1">
    <location>
        <begin position="169"/>
        <end position="287"/>
    </location>
</feature>
<evidence type="ECO:0000313" key="3">
    <source>
        <dbReference type="Proteomes" id="UP000759131"/>
    </source>
</evidence>
<dbReference type="EMBL" id="OC867098">
    <property type="protein sequence ID" value="CAD7633315.1"/>
    <property type="molecule type" value="Genomic_DNA"/>
</dbReference>
<evidence type="ECO:0000313" key="2">
    <source>
        <dbReference type="EMBL" id="CAD7633315.1"/>
    </source>
</evidence>
<sequence length="310" mass="34758">MQRRLEVRLLLYKRFVSLIPVSITPTDESSDRSIAKQINDLDISETETDEFSFELSSEETNNTVNIGANESSDKTPEQMEIEKLWSLQEKLKKAKDRQEIMKQTVDFHLAAPNTMSGPYTTGCVMNELNGLKTRGIQTTKPLTFTDDHIGNVGKAAMEAIDYLTTKPLTFTDDHIGNVGKAAMEAIDYLVSAFNDKSLKLKAITSKGSLLESINFISESITDTQGNSNDDFILSACFHFIKDEPKDKATKESAMNSNESNSIFREVVLLTDDRNLRVKALGRNVPVRGLQHFVKWAAIRPAVDPKRPKQH</sequence>
<dbReference type="PANTHER" id="PTHR16161:SF0">
    <property type="entry name" value="TRANSCRIPTIONAL PROTEIN SWT1"/>
    <property type="match status" value="1"/>
</dbReference>
<dbReference type="InterPro" id="IPR052626">
    <property type="entry name" value="SWT1_Regulator"/>
</dbReference>
<name>A0A7R9L1V5_9ACAR</name>
<dbReference type="EMBL" id="CAJPIZ010012523">
    <property type="protein sequence ID" value="CAG2113745.1"/>
    <property type="molecule type" value="Genomic_DNA"/>
</dbReference>
<dbReference type="GO" id="GO:0005634">
    <property type="term" value="C:nucleus"/>
    <property type="evidence" value="ECO:0007669"/>
    <property type="project" value="TreeGrafter"/>
</dbReference>
<dbReference type="InterPro" id="IPR002716">
    <property type="entry name" value="PIN_dom"/>
</dbReference>
<dbReference type="Proteomes" id="UP000759131">
    <property type="component" value="Unassembled WGS sequence"/>
</dbReference>
<reference evidence="2" key="1">
    <citation type="submission" date="2020-11" db="EMBL/GenBank/DDBJ databases">
        <authorList>
            <person name="Tran Van P."/>
        </authorList>
    </citation>
    <scope>NUCLEOTIDE SEQUENCE</scope>
</reference>
<dbReference type="OrthoDB" id="2017974at2759"/>
<evidence type="ECO:0000259" key="1">
    <source>
        <dbReference type="Pfam" id="PF13638"/>
    </source>
</evidence>
<accession>A0A7R9L1V5</accession>
<gene>
    <name evidence="2" type="ORF">OSB1V03_LOCUS13712</name>
</gene>
<dbReference type="Gene3D" id="3.40.50.1010">
    <property type="entry name" value="5'-nuclease"/>
    <property type="match status" value="1"/>
</dbReference>
<dbReference type="AlphaFoldDB" id="A0A7R9L1V5"/>
<dbReference type="PANTHER" id="PTHR16161">
    <property type="entry name" value="TRANSCRIPTIONAL PROTEIN SWT1"/>
    <property type="match status" value="1"/>
</dbReference>
<keyword evidence="3" id="KW-1185">Reference proteome</keyword>
<protein>
    <recommendedName>
        <fullName evidence="1">PIN domain-containing protein</fullName>
    </recommendedName>
</protein>
<proteinExistence type="predicted"/>
<dbReference type="Pfam" id="PF13638">
    <property type="entry name" value="PIN_4"/>
    <property type="match status" value="1"/>
</dbReference>